<reference evidence="1 2" key="1">
    <citation type="submission" date="2012-10" db="EMBL/GenBank/DDBJ databases">
        <authorList>
            <person name="Genoscope - CEA"/>
        </authorList>
    </citation>
    <scope>NUCLEOTIDE SEQUENCE [LARGE SCALE GENOMIC DNA]</scope>
    <source>
        <strain evidence="2">AM13 / DSM 14728</strain>
    </source>
</reference>
<dbReference type="EMBL" id="FO203522">
    <property type="protein sequence ID" value="CCO22207.1"/>
    <property type="molecule type" value="Genomic_DNA"/>
</dbReference>
<keyword evidence="2" id="KW-1185">Reference proteome</keyword>
<protein>
    <submittedName>
        <fullName evidence="1">Uncharacterized protein</fullName>
    </submittedName>
</protein>
<evidence type="ECO:0000313" key="2">
    <source>
        <dbReference type="Proteomes" id="UP000010808"/>
    </source>
</evidence>
<organism evidence="1 2">
    <name type="scientific">Maridesulfovibrio hydrothermalis AM13 = DSM 14728</name>
    <dbReference type="NCBI Taxonomy" id="1121451"/>
    <lineage>
        <taxon>Bacteria</taxon>
        <taxon>Pseudomonadati</taxon>
        <taxon>Thermodesulfobacteriota</taxon>
        <taxon>Desulfovibrionia</taxon>
        <taxon>Desulfovibrionales</taxon>
        <taxon>Desulfovibrionaceae</taxon>
        <taxon>Maridesulfovibrio</taxon>
    </lineage>
</organism>
<gene>
    <name evidence="1" type="ORF">DESAM_10226</name>
</gene>
<dbReference type="AlphaFoldDB" id="L0R7L0"/>
<sequence>MYFRISERQEDGSYKYLPLDMAKIKAKQPCRAVAGVWLLRPDKQARKENLYEYPQHVDSQSQDRL</sequence>
<proteinExistence type="predicted"/>
<dbReference type="Proteomes" id="UP000010808">
    <property type="component" value="Chromosome"/>
</dbReference>
<accession>L0R7L0</accession>
<dbReference type="STRING" id="1121451.DESAM_10226"/>
<dbReference type="HOGENOM" id="CLU_2842608_0_0_7"/>
<dbReference type="KEGG" id="dhy:DESAM_10226"/>
<name>L0R7L0_9BACT</name>
<evidence type="ECO:0000313" key="1">
    <source>
        <dbReference type="EMBL" id="CCO22207.1"/>
    </source>
</evidence>